<dbReference type="SUPFAM" id="SSF53098">
    <property type="entry name" value="Ribonuclease H-like"/>
    <property type="match status" value="1"/>
</dbReference>
<evidence type="ECO:0000313" key="3">
    <source>
        <dbReference type="Proteomes" id="UP000001840"/>
    </source>
</evidence>
<dbReference type="Gene3D" id="3.30.420.10">
    <property type="entry name" value="Ribonuclease H-like superfamily/Ribonuclease H"/>
    <property type="match status" value="1"/>
</dbReference>
<accession>D4HTX2</accession>
<evidence type="ECO:0000259" key="1">
    <source>
        <dbReference type="Pfam" id="PF16473"/>
    </source>
</evidence>
<dbReference type="Pfam" id="PF16473">
    <property type="entry name" value="Rv2179c-like"/>
    <property type="match status" value="1"/>
</dbReference>
<dbReference type="EMBL" id="FN297812">
    <property type="protein sequence ID" value="CAX65014.1"/>
    <property type="molecule type" value="Genomic_DNA"/>
</dbReference>
<dbReference type="InterPro" id="IPR012337">
    <property type="entry name" value="RNaseH-like_sf"/>
</dbReference>
<dbReference type="GeneID" id="26040300"/>
<evidence type="ECO:0000313" key="2">
    <source>
        <dbReference type="EMBL" id="CAX65014.1"/>
    </source>
</evidence>
<proteinExistence type="predicted"/>
<feature type="domain" description="3'-5' exoribonuclease Rv2179c-like" evidence="1">
    <location>
        <begin position="65"/>
        <end position="241"/>
    </location>
</feature>
<keyword evidence="3" id="KW-1185">Reference proteome</keyword>
<dbReference type="Proteomes" id="UP000001840">
    <property type="component" value="Segment"/>
</dbReference>
<dbReference type="RefSeq" id="YP_009167740.1">
    <property type="nucleotide sequence ID" value="NC_027981.1"/>
</dbReference>
<organism evidence="2 3">
    <name type="scientific">Vibrio phage VP585</name>
    <dbReference type="NCBI Taxonomy" id="631719"/>
    <lineage>
        <taxon>Viruses</taxon>
        <taxon>Duplodnaviria</taxon>
        <taxon>Heunggongvirae</taxon>
        <taxon>Uroviricota</taxon>
        <taxon>Caudoviricetes</taxon>
        <taxon>Vhmlvirus</taxon>
        <taxon>Vhmlvirus VP585</taxon>
    </lineage>
</organism>
<protein>
    <submittedName>
        <fullName evidence="2">Gp33 protein</fullName>
    </submittedName>
</protein>
<dbReference type="KEGG" id="vg:26040300"/>
<dbReference type="InterPro" id="IPR036397">
    <property type="entry name" value="RNaseH_sf"/>
</dbReference>
<reference evidence="2 3" key="1">
    <citation type="journal article" date="2009" name="J. Virol.">
        <title>The linear plasmid prophage Vp58.5 of Vibrio parahaemolyticus is closely related to the integrating phage VHML and constitutes a new incompatibility group of telomere phages.</title>
        <authorList>
            <person name="Zabala B."/>
            <person name="Hammerl J.A."/>
            <person name="Espejo R.T."/>
            <person name="Hertwig S."/>
        </authorList>
    </citation>
    <scope>NUCLEOTIDE SEQUENCE [LARGE SCALE GENOMIC DNA]</scope>
</reference>
<dbReference type="GO" id="GO:0003676">
    <property type="term" value="F:nucleic acid binding"/>
    <property type="evidence" value="ECO:0007669"/>
    <property type="project" value="InterPro"/>
</dbReference>
<dbReference type="OrthoDB" id="13707at10239"/>
<sequence length="320" mass="36071">MTTPNNCNKCGGKALYESKPQPDCTVRYYCNQCGSSTKGHKFLTLGNDEAHRLALDEWEMLGSMNHVMIDIEALSQAKNAAPISIGAVFFNPSSGELGQEFYQTIKLSSSQYYGLDISASTIEWWMKQSEQARAVFEDPNRCSLKDALNRLADFIKHNAKDRDVQVWGNGPAYDNAILSTAYDKTFIKLPWKYSKDRCVRTMVELGRQIGIDPKYDTQIEGTAHNALDDAKHQARYVSTIWQALFMNRVEKAQLNIEAARQVPIEWDEAAQEQCLSDDEITSIVNAATGVPLEYNDCSHGHILYGTCLQCKREEEQTQES</sequence>
<name>D4HTX2_9CAUD</name>
<dbReference type="InterPro" id="IPR033390">
    <property type="entry name" value="Rv2179c-like"/>
</dbReference>